<gene>
    <name evidence="2" type="ORF">BS47DRAFT_1347141</name>
</gene>
<reference evidence="2" key="1">
    <citation type="journal article" date="2020" name="Nat. Commun.">
        <title>Large-scale genome sequencing of mycorrhizal fungi provides insights into the early evolution of symbiotic traits.</title>
        <authorList>
            <person name="Miyauchi S."/>
            <person name="Kiss E."/>
            <person name="Kuo A."/>
            <person name="Drula E."/>
            <person name="Kohler A."/>
            <person name="Sanchez-Garcia M."/>
            <person name="Morin E."/>
            <person name="Andreopoulos B."/>
            <person name="Barry K.W."/>
            <person name="Bonito G."/>
            <person name="Buee M."/>
            <person name="Carver A."/>
            <person name="Chen C."/>
            <person name="Cichocki N."/>
            <person name="Clum A."/>
            <person name="Culley D."/>
            <person name="Crous P.W."/>
            <person name="Fauchery L."/>
            <person name="Girlanda M."/>
            <person name="Hayes R.D."/>
            <person name="Keri Z."/>
            <person name="LaButti K."/>
            <person name="Lipzen A."/>
            <person name="Lombard V."/>
            <person name="Magnuson J."/>
            <person name="Maillard F."/>
            <person name="Murat C."/>
            <person name="Nolan M."/>
            <person name="Ohm R.A."/>
            <person name="Pangilinan J."/>
            <person name="Pereira M.F."/>
            <person name="Perotto S."/>
            <person name="Peter M."/>
            <person name="Pfister S."/>
            <person name="Riley R."/>
            <person name="Sitrit Y."/>
            <person name="Stielow J.B."/>
            <person name="Szollosi G."/>
            <person name="Zifcakova L."/>
            <person name="Stursova M."/>
            <person name="Spatafora J.W."/>
            <person name="Tedersoo L."/>
            <person name="Vaario L.M."/>
            <person name="Yamada A."/>
            <person name="Yan M."/>
            <person name="Wang P."/>
            <person name="Xu J."/>
            <person name="Bruns T."/>
            <person name="Baldrian P."/>
            <person name="Vilgalys R."/>
            <person name="Dunand C."/>
            <person name="Henrissat B."/>
            <person name="Grigoriev I.V."/>
            <person name="Hibbett D."/>
            <person name="Nagy L.G."/>
            <person name="Martin F.M."/>
        </authorList>
    </citation>
    <scope>NUCLEOTIDE SEQUENCE</scope>
    <source>
        <strain evidence="2">UP504</strain>
    </source>
</reference>
<comment type="caution">
    <text evidence="2">The sequence shown here is derived from an EMBL/GenBank/DDBJ whole genome shotgun (WGS) entry which is preliminary data.</text>
</comment>
<proteinExistence type="predicted"/>
<feature type="compositionally biased region" description="Basic and acidic residues" evidence="1">
    <location>
        <begin position="10"/>
        <end position="19"/>
    </location>
</feature>
<dbReference type="Proteomes" id="UP000886523">
    <property type="component" value="Unassembled WGS sequence"/>
</dbReference>
<evidence type="ECO:0000256" key="1">
    <source>
        <dbReference type="SAM" id="MobiDB-lite"/>
    </source>
</evidence>
<accession>A0A9P6ASJ5</accession>
<keyword evidence="3" id="KW-1185">Reference proteome</keyword>
<evidence type="ECO:0000313" key="2">
    <source>
        <dbReference type="EMBL" id="KAF9511106.1"/>
    </source>
</evidence>
<name>A0A9P6ASJ5_9AGAM</name>
<protein>
    <submittedName>
        <fullName evidence="2">Uncharacterized protein</fullName>
    </submittedName>
</protein>
<dbReference type="AlphaFoldDB" id="A0A9P6ASJ5"/>
<feature type="region of interest" description="Disordered" evidence="1">
    <location>
        <begin position="1"/>
        <end position="27"/>
    </location>
</feature>
<dbReference type="EMBL" id="MU129005">
    <property type="protein sequence ID" value="KAF9511106.1"/>
    <property type="molecule type" value="Genomic_DNA"/>
</dbReference>
<organism evidence="2 3">
    <name type="scientific">Hydnum rufescens UP504</name>
    <dbReference type="NCBI Taxonomy" id="1448309"/>
    <lineage>
        <taxon>Eukaryota</taxon>
        <taxon>Fungi</taxon>
        <taxon>Dikarya</taxon>
        <taxon>Basidiomycota</taxon>
        <taxon>Agaricomycotina</taxon>
        <taxon>Agaricomycetes</taxon>
        <taxon>Cantharellales</taxon>
        <taxon>Hydnaceae</taxon>
        <taxon>Hydnum</taxon>
    </lineage>
</organism>
<sequence length="117" mass="13110">MQPENGAGNKDNKLSRPGDEDASAGIQVSWPRKNIDLICNDGGAIACPGGKIYRTSKHLVQKEKISPEIIMRRQTEGESKLSLWQLEGRLRMNAGKIFARYSIIPQGVRLPRIYYGR</sequence>
<evidence type="ECO:0000313" key="3">
    <source>
        <dbReference type="Proteomes" id="UP000886523"/>
    </source>
</evidence>